<sequence>MKAWVLVAALASTTPSLAQSFASKQVSHQWNTKSDVTASVYVTEPEGAIGEISRGGKVLFRAEIPFRWEPRDIGPHQFTVTTKGGETWTKELNIESMKSHQLRVQLASSSSRGGSAPAPAANAAPATEGPPTANVAIGPETYTWNVSSDVTCTVKVLEPEGATGEIWAGNRLVKRLEIPFLYSPNDVGFYKFVVRTADGKVWAKKLEVEGMKMHKLTVKALGAAPAASQEPAPRAEAPAPAPAPRAEAPAPAPTPGHVPGAVSDDDFAQVTEAINDASMSGDKLRVVQMVSRRGRFSVYQVGQLVDMFSMSDDKVNVVRLLRGSIADRKNAYQLLSKFTFSTDKEQVQKLLAAE</sequence>
<dbReference type="Proteomes" id="UP000662747">
    <property type="component" value="Chromosome"/>
</dbReference>
<evidence type="ECO:0000313" key="5">
    <source>
        <dbReference type="Proteomes" id="UP000662747"/>
    </source>
</evidence>
<dbReference type="InterPro" id="IPR028011">
    <property type="entry name" value="DUF4476"/>
</dbReference>
<feature type="domain" description="DUF4476" evidence="3">
    <location>
        <begin position="262"/>
        <end position="351"/>
    </location>
</feature>
<evidence type="ECO:0000256" key="1">
    <source>
        <dbReference type="SAM" id="MobiDB-lite"/>
    </source>
</evidence>
<proteinExistence type="predicted"/>
<keyword evidence="2" id="KW-0732">Signal</keyword>
<dbReference type="EMBL" id="CP071090">
    <property type="protein sequence ID" value="QSQ25524.1"/>
    <property type="molecule type" value="Genomic_DNA"/>
</dbReference>
<dbReference type="RefSeq" id="WP_206727079.1">
    <property type="nucleotide sequence ID" value="NZ_CP071090.1"/>
</dbReference>
<feature type="region of interest" description="Disordered" evidence="1">
    <location>
        <begin position="224"/>
        <end position="263"/>
    </location>
</feature>
<feature type="compositionally biased region" description="Low complexity" evidence="1">
    <location>
        <begin position="224"/>
        <end position="249"/>
    </location>
</feature>
<evidence type="ECO:0000259" key="3">
    <source>
        <dbReference type="Pfam" id="PF14771"/>
    </source>
</evidence>
<dbReference type="Pfam" id="PF14771">
    <property type="entry name" value="DUF4476"/>
    <property type="match status" value="1"/>
</dbReference>
<protein>
    <submittedName>
        <fullName evidence="4">DUF4476 domain-containing protein</fullName>
    </submittedName>
</protein>
<feature type="signal peptide" evidence="2">
    <location>
        <begin position="1"/>
        <end position="18"/>
    </location>
</feature>
<evidence type="ECO:0000313" key="4">
    <source>
        <dbReference type="EMBL" id="QSQ25524.1"/>
    </source>
</evidence>
<name>A0ABX7P4V2_9BACT</name>
<accession>A0ABX7P4V2</accession>
<reference evidence="4 5" key="1">
    <citation type="submission" date="2021-02" db="EMBL/GenBank/DDBJ databases">
        <title>De Novo genome assembly of isolated myxobacteria.</title>
        <authorList>
            <person name="Stevens D.C."/>
        </authorList>
    </citation>
    <scope>NUCLEOTIDE SEQUENCE [LARGE SCALE GENOMIC DNA]</scope>
    <source>
        <strain evidence="5">SCPEA02</strain>
    </source>
</reference>
<feature type="compositionally biased region" description="Low complexity" evidence="1">
    <location>
        <begin position="107"/>
        <end position="133"/>
    </location>
</feature>
<organism evidence="4 5">
    <name type="scientific">Pyxidicoccus parkwayensis</name>
    <dbReference type="NCBI Taxonomy" id="2813578"/>
    <lineage>
        <taxon>Bacteria</taxon>
        <taxon>Pseudomonadati</taxon>
        <taxon>Myxococcota</taxon>
        <taxon>Myxococcia</taxon>
        <taxon>Myxococcales</taxon>
        <taxon>Cystobacterineae</taxon>
        <taxon>Myxococcaceae</taxon>
        <taxon>Pyxidicoccus</taxon>
    </lineage>
</organism>
<evidence type="ECO:0000256" key="2">
    <source>
        <dbReference type="SAM" id="SignalP"/>
    </source>
</evidence>
<keyword evidence="5" id="KW-1185">Reference proteome</keyword>
<gene>
    <name evidence="4" type="ORF">JY651_11570</name>
</gene>
<feature type="region of interest" description="Disordered" evidence="1">
    <location>
        <begin position="105"/>
        <end position="134"/>
    </location>
</feature>
<feature type="chain" id="PRO_5045934018" evidence="2">
    <location>
        <begin position="19"/>
        <end position="354"/>
    </location>
</feature>